<protein>
    <submittedName>
        <fullName evidence="2">Uncharacterized protein</fullName>
    </submittedName>
</protein>
<accession>A0A699QBK5</accession>
<organism evidence="2">
    <name type="scientific">Tanacetum cinerariifolium</name>
    <name type="common">Dalmatian daisy</name>
    <name type="synonym">Chrysanthemum cinerariifolium</name>
    <dbReference type="NCBI Taxonomy" id="118510"/>
    <lineage>
        <taxon>Eukaryota</taxon>
        <taxon>Viridiplantae</taxon>
        <taxon>Streptophyta</taxon>
        <taxon>Embryophyta</taxon>
        <taxon>Tracheophyta</taxon>
        <taxon>Spermatophyta</taxon>
        <taxon>Magnoliopsida</taxon>
        <taxon>eudicotyledons</taxon>
        <taxon>Gunneridae</taxon>
        <taxon>Pentapetalae</taxon>
        <taxon>asterids</taxon>
        <taxon>campanulids</taxon>
        <taxon>Asterales</taxon>
        <taxon>Asteraceae</taxon>
        <taxon>Asteroideae</taxon>
        <taxon>Anthemideae</taxon>
        <taxon>Anthemidinae</taxon>
        <taxon>Tanacetum</taxon>
    </lineage>
</organism>
<reference evidence="2" key="1">
    <citation type="journal article" date="2019" name="Sci. Rep.">
        <title>Draft genome of Tanacetum cinerariifolium, the natural source of mosquito coil.</title>
        <authorList>
            <person name="Yamashiro T."/>
            <person name="Shiraishi A."/>
            <person name="Satake H."/>
            <person name="Nakayama K."/>
        </authorList>
    </citation>
    <scope>NUCLEOTIDE SEQUENCE</scope>
</reference>
<evidence type="ECO:0000313" key="2">
    <source>
        <dbReference type="EMBL" id="GFC63505.1"/>
    </source>
</evidence>
<proteinExistence type="predicted"/>
<feature type="compositionally biased region" description="Basic and acidic residues" evidence="1">
    <location>
        <begin position="39"/>
        <end position="52"/>
    </location>
</feature>
<gene>
    <name evidence="2" type="ORF">Tci_835475</name>
</gene>
<dbReference type="EMBL" id="BKCJ010998264">
    <property type="protein sequence ID" value="GFC63505.1"/>
    <property type="molecule type" value="Genomic_DNA"/>
</dbReference>
<name>A0A699QBK5_TANCI</name>
<comment type="caution">
    <text evidence="2">The sequence shown here is derived from an EMBL/GenBank/DDBJ whole genome shotgun (WGS) entry which is preliminary data.</text>
</comment>
<sequence>METGSTQDYIFMPLWKDGSPLIDSSLKISADAGSLPSDDAGKKHDEVSDKKNGALNEVNYAFENLNTKYPDDPKMPGLETIKTYDDSEKEVDFTNLESLIHVSPTLTTRIHKNHPIKQVIRSLNTPVQTRSKLKPTNEQGFIIDV</sequence>
<dbReference type="AlphaFoldDB" id="A0A699QBK5"/>
<evidence type="ECO:0000256" key="1">
    <source>
        <dbReference type="SAM" id="MobiDB-lite"/>
    </source>
</evidence>
<feature type="non-terminal residue" evidence="2">
    <location>
        <position position="145"/>
    </location>
</feature>
<feature type="region of interest" description="Disordered" evidence="1">
    <location>
        <begin position="30"/>
        <end position="52"/>
    </location>
</feature>